<dbReference type="EMBL" id="MWQA01000001">
    <property type="protein sequence ID" value="ORC08880.1"/>
    <property type="molecule type" value="Genomic_DNA"/>
</dbReference>
<organism evidence="1 2">
    <name type="scientific">Mycobacterium persicum</name>
    <dbReference type="NCBI Taxonomy" id="1487726"/>
    <lineage>
        <taxon>Bacteria</taxon>
        <taxon>Bacillati</taxon>
        <taxon>Actinomycetota</taxon>
        <taxon>Actinomycetes</taxon>
        <taxon>Mycobacteriales</taxon>
        <taxon>Mycobacteriaceae</taxon>
        <taxon>Mycobacterium</taxon>
    </lineage>
</organism>
<accession>A0A8E2LRM2</accession>
<reference evidence="1 2" key="1">
    <citation type="submission" date="2017-02" db="EMBL/GenBank/DDBJ databases">
        <title>Mycobacterium kansasii genomes.</title>
        <authorList>
            <person name="Borowka P."/>
            <person name="Strapagiel D."/>
            <person name="Marciniak B."/>
            <person name="Lach J."/>
            <person name="Bakula Z."/>
            <person name="Van Ingen J."/>
            <person name="Safianowska A."/>
            <person name="Brzostek A."/>
            <person name="Dziadek J."/>
            <person name="Jagielski T."/>
        </authorList>
    </citation>
    <scope>NUCLEOTIDE SEQUENCE [LARGE SCALE GENOMIC DNA]</scope>
    <source>
        <strain evidence="1 2">12MK</strain>
    </source>
</reference>
<evidence type="ECO:0000313" key="2">
    <source>
        <dbReference type="Proteomes" id="UP000192335"/>
    </source>
</evidence>
<gene>
    <name evidence="1" type="ORF">B4U45_22070</name>
</gene>
<sequence>MPETTELTILDPRSGATVGRVPVDNALGHTFPTALRGPAPARRQPTTSTWCLTSAAAPSLERAQTGAKAIMANGAGSAGLADGQVQRQTVTSIAMGETP</sequence>
<dbReference type="Proteomes" id="UP000192335">
    <property type="component" value="Unassembled WGS sequence"/>
</dbReference>
<protein>
    <submittedName>
        <fullName evidence="1">Uncharacterized protein</fullName>
    </submittedName>
</protein>
<evidence type="ECO:0000313" key="1">
    <source>
        <dbReference type="EMBL" id="ORC08880.1"/>
    </source>
</evidence>
<dbReference type="GeneID" id="66600088"/>
<proteinExistence type="predicted"/>
<name>A0A8E2LRM2_9MYCO</name>
<dbReference type="AlphaFoldDB" id="A0A8E2LRM2"/>
<comment type="caution">
    <text evidence="1">The sequence shown here is derived from an EMBL/GenBank/DDBJ whole genome shotgun (WGS) entry which is preliminary data.</text>
</comment>
<dbReference type="RefSeq" id="WP_075545080.1">
    <property type="nucleotide sequence ID" value="NZ_LWCM01000008.1"/>
</dbReference>